<keyword evidence="3" id="KW-1185">Reference proteome</keyword>
<sequence length="143" mass="16290">MKKIFLILLFFPSLIFSQSSNDLKQMSLAELNDYLFTEMALNKNTEPLNKIATDDFVLIAAPGMIENKMQAIEGVDNLNISSVKVTIDKILEKENIGIVIGVLEMEGTIMNRPAPKRIRYSSVFIKEDGMWKLQTRTMTPMRM</sequence>
<comment type="caution">
    <text evidence="2">The sequence shown here is derived from an EMBL/GenBank/DDBJ whole genome shotgun (WGS) entry which is preliminary data.</text>
</comment>
<gene>
    <name evidence="2" type="ORF">MKO06_08725</name>
</gene>
<accession>A0A9X2IAL0</accession>
<dbReference type="EMBL" id="JANCNS010000002">
    <property type="protein sequence ID" value="MCP9199988.1"/>
    <property type="molecule type" value="Genomic_DNA"/>
</dbReference>
<evidence type="ECO:0000313" key="2">
    <source>
        <dbReference type="EMBL" id="MCP9199988.1"/>
    </source>
</evidence>
<feature type="domain" description="DUF4440" evidence="1">
    <location>
        <begin position="40"/>
        <end position="133"/>
    </location>
</feature>
<evidence type="ECO:0000259" key="1">
    <source>
        <dbReference type="Pfam" id="PF14534"/>
    </source>
</evidence>
<dbReference type="InterPro" id="IPR027843">
    <property type="entry name" value="DUF4440"/>
</dbReference>
<name>A0A9X2IAL0_9FLAO</name>
<dbReference type="Pfam" id="PF14534">
    <property type="entry name" value="DUF4440"/>
    <property type="match status" value="1"/>
</dbReference>
<proteinExistence type="predicted"/>
<dbReference type="Gene3D" id="3.10.450.50">
    <property type="match status" value="1"/>
</dbReference>
<organism evidence="2 3">
    <name type="scientific">Christiangramia oceanisediminis</name>
    <dbReference type="NCBI Taxonomy" id="2920386"/>
    <lineage>
        <taxon>Bacteria</taxon>
        <taxon>Pseudomonadati</taxon>
        <taxon>Bacteroidota</taxon>
        <taxon>Flavobacteriia</taxon>
        <taxon>Flavobacteriales</taxon>
        <taxon>Flavobacteriaceae</taxon>
        <taxon>Christiangramia</taxon>
    </lineage>
</organism>
<protein>
    <submittedName>
        <fullName evidence="2">Nuclear transport factor 2 family protein</fullName>
    </submittedName>
</protein>
<dbReference type="AlphaFoldDB" id="A0A9X2IAL0"/>
<evidence type="ECO:0000313" key="3">
    <source>
        <dbReference type="Proteomes" id="UP001155280"/>
    </source>
</evidence>
<dbReference type="InterPro" id="IPR032710">
    <property type="entry name" value="NTF2-like_dom_sf"/>
</dbReference>
<dbReference type="SUPFAM" id="SSF54427">
    <property type="entry name" value="NTF2-like"/>
    <property type="match status" value="1"/>
</dbReference>
<reference evidence="2" key="1">
    <citation type="submission" date="2022-07" db="EMBL/GenBank/DDBJ databases">
        <title>Gramela sediminis sp. nov., isolated from deep-sea sediment of the Indian Ocean.</title>
        <authorList>
            <person name="Shi H."/>
        </authorList>
    </citation>
    <scope>NUCLEOTIDE SEQUENCE</scope>
    <source>
        <strain evidence="2">GC03-9</strain>
    </source>
</reference>
<dbReference type="Proteomes" id="UP001155280">
    <property type="component" value="Unassembled WGS sequence"/>
</dbReference>
<dbReference type="RefSeq" id="WP_241551799.1">
    <property type="nucleotide sequence ID" value="NZ_JANCNS010000002.1"/>
</dbReference>